<feature type="transmembrane region" description="Helical" evidence="1">
    <location>
        <begin position="50"/>
        <end position="71"/>
    </location>
</feature>
<dbReference type="Proteomes" id="UP000501534">
    <property type="component" value="Chromosome"/>
</dbReference>
<protein>
    <submittedName>
        <fullName evidence="2">Inner membrane protein YqaA</fullName>
    </submittedName>
</protein>
<dbReference type="KEGG" id="uru:DSM104443_04210"/>
<sequence>MPEGTWLTALFTDSTGLFALFASAFVSATVLPGASEVVLFAVLKAFPERALAAIAIATIGNTLGSLTTYGLGRLVPKRDFEGRAVAWVRRYGAWSLLLAWLPIVGDALCAAAGWLRLPWLLCLPAIAAGKLARYLVIAQAAALF</sequence>
<gene>
    <name evidence="2" type="primary">yqaA</name>
    <name evidence="2" type="ORF">DSM104443_04210</name>
</gene>
<dbReference type="AlphaFoldDB" id="A0A6M4H0T1"/>
<evidence type="ECO:0000313" key="3">
    <source>
        <dbReference type="Proteomes" id="UP000501534"/>
    </source>
</evidence>
<dbReference type="EMBL" id="CP053069">
    <property type="protein sequence ID" value="QJR13116.1"/>
    <property type="molecule type" value="Genomic_DNA"/>
</dbReference>
<accession>A0A6M4H0T1</accession>
<proteinExistence type="predicted"/>
<evidence type="ECO:0000256" key="1">
    <source>
        <dbReference type="SAM" id="Phobius"/>
    </source>
</evidence>
<reference evidence="2 3" key="1">
    <citation type="submission" date="2020-04" db="EMBL/GenBank/DDBJ databases">
        <title>Usitatibacter rugosus gen. nov., sp. nov. and Usitatibacter palustris sp. nov., novel members of Usitatibacteraceae fam. nov. within the order Nitrosomonadales isolated from soil.</title>
        <authorList>
            <person name="Huber K.J."/>
            <person name="Neumann-Schaal M."/>
            <person name="Geppert A."/>
            <person name="Luckner M."/>
            <person name="Wanner G."/>
            <person name="Overmann J."/>
        </authorList>
    </citation>
    <scope>NUCLEOTIDE SEQUENCE [LARGE SCALE GENOMIC DNA]</scope>
    <source>
        <strain evidence="2 3">0125_3</strain>
    </source>
</reference>
<feature type="transmembrane region" description="Helical" evidence="1">
    <location>
        <begin position="91"/>
        <end position="115"/>
    </location>
</feature>
<keyword evidence="1" id="KW-0472">Membrane</keyword>
<keyword evidence="1" id="KW-0812">Transmembrane</keyword>
<keyword evidence="3" id="KW-1185">Reference proteome</keyword>
<dbReference type="InterPro" id="IPR051311">
    <property type="entry name" value="DedA_domain"/>
</dbReference>
<dbReference type="PANTHER" id="PTHR42709:SF4">
    <property type="entry name" value="INNER MEMBRANE PROTEIN YQAA"/>
    <property type="match status" value="1"/>
</dbReference>
<feature type="transmembrane region" description="Helical" evidence="1">
    <location>
        <begin position="20"/>
        <end position="43"/>
    </location>
</feature>
<keyword evidence="1" id="KW-1133">Transmembrane helix</keyword>
<dbReference type="PANTHER" id="PTHR42709">
    <property type="entry name" value="ALKALINE PHOSPHATASE LIKE PROTEIN"/>
    <property type="match status" value="1"/>
</dbReference>
<dbReference type="RefSeq" id="WP_171095912.1">
    <property type="nucleotide sequence ID" value="NZ_CP053069.1"/>
</dbReference>
<organism evidence="2 3">
    <name type="scientific">Usitatibacter rugosus</name>
    <dbReference type="NCBI Taxonomy" id="2732067"/>
    <lineage>
        <taxon>Bacteria</taxon>
        <taxon>Pseudomonadati</taxon>
        <taxon>Pseudomonadota</taxon>
        <taxon>Betaproteobacteria</taxon>
        <taxon>Nitrosomonadales</taxon>
        <taxon>Usitatibacteraceae</taxon>
        <taxon>Usitatibacter</taxon>
    </lineage>
</organism>
<evidence type="ECO:0000313" key="2">
    <source>
        <dbReference type="EMBL" id="QJR13116.1"/>
    </source>
</evidence>
<name>A0A6M4H0T1_9PROT</name>